<dbReference type="OrthoDB" id="3786647at2759"/>
<protein>
    <submittedName>
        <fullName evidence="2">Uncharacterized protein</fullName>
    </submittedName>
</protein>
<organism evidence="2 3">
    <name type="scientific">Ascochyta lentis</name>
    <dbReference type="NCBI Taxonomy" id="205686"/>
    <lineage>
        <taxon>Eukaryota</taxon>
        <taxon>Fungi</taxon>
        <taxon>Dikarya</taxon>
        <taxon>Ascomycota</taxon>
        <taxon>Pezizomycotina</taxon>
        <taxon>Dothideomycetes</taxon>
        <taxon>Pleosporomycetidae</taxon>
        <taxon>Pleosporales</taxon>
        <taxon>Pleosporineae</taxon>
        <taxon>Didymellaceae</taxon>
        <taxon>Ascochyta</taxon>
    </lineage>
</organism>
<name>A0A8H7JEI6_9PLEO</name>
<gene>
    <name evidence="2" type="ORF">EKO04_000552</name>
</gene>
<evidence type="ECO:0000313" key="3">
    <source>
        <dbReference type="Proteomes" id="UP000651452"/>
    </source>
</evidence>
<evidence type="ECO:0000256" key="1">
    <source>
        <dbReference type="SAM" id="MobiDB-lite"/>
    </source>
</evidence>
<dbReference type="EMBL" id="RZGK01000002">
    <property type="protein sequence ID" value="KAF9701163.1"/>
    <property type="molecule type" value="Genomic_DNA"/>
</dbReference>
<reference evidence="2" key="2">
    <citation type="submission" date="2020-09" db="EMBL/GenBank/DDBJ databases">
        <title>Reference genome assembly for Australian Ascochyta lentis isolate Al4.</title>
        <authorList>
            <person name="Lee R.C."/>
            <person name="Farfan-Caceres L.M."/>
            <person name="Debler J.W."/>
            <person name="Williams A.H."/>
            <person name="Henares B.M."/>
        </authorList>
    </citation>
    <scope>NUCLEOTIDE SEQUENCE</scope>
    <source>
        <strain evidence="2">Al4</strain>
    </source>
</reference>
<feature type="region of interest" description="Disordered" evidence="1">
    <location>
        <begin position="1"/>
        <end position="85"/>
    </location>
</feature>
<accession>A0A8H7JEI6</accession>
<proteinExistence type="predicted"/>
<sequence length="85" mass="9807">MAILRTLTTKIKTKMSPSSSPTTSPTSPQVSSFERVSGRKDFSMERPVTQMRTDSFIEDGDVYEAPKETEKKNRRVSRFREELFE</sequence>
<keyword evidence="3" id="KW-1185">Reference proteome</keyword>
<reference evidence="2" key="1">
    <citation type="submission" date="2018-12" db="EMBL/GenBank/DDBJ databases">
        <authorList>
            <person name="Syme R.A."/>
            <person name="Farfan-Caceres L."/>
            <person name="Lichtenzveig J."/>
        </authorList>
    </citation>
    <scope>NUCLEOTIDE SEQUENCE</scope>
    <source>
        <strain evidence="2">Al4</strain>
    </source>
</reference>
<dbReference type="Proteomes" id="UP000651452">
    <property type="component" value="Unassembled WGS sequence"/>
</dbReference>
<feature type="compositionally biased region" description="Low complexity" evidence="1">
    <location>
        <begin position="1"/>
        <end position="28"/>
    </location>
</feature>
<evidence type="ECO:0000313" key="2">
    <source>
        <dbReference type="EMBL" id="KAF9701163.1"/>
    </source>
</evidence>
<dbReference type="AlphaFoldDB" id="A0A8H7JEI6"/>
<comment type="caution">
    <text evidence="2">The sequence shown here is derived from an EMBL/GenBank/DDBJ whole genome shotgun (WGS) entry which is preliminary data.</text>
</comment>